<name>A0A4D4LJJ6_STRVO</name>
<dbReference type="Gene3D" id="2.70.98.40">
    <property type="entry name" value="Glycoside hydrolase, family 65, N-terminal domain"/>
    <property type="match status" value="1"/>
</dbReference>
<dbReference type="GO" id="GO:0004553">
    <property type="term" value="F:hydrolase activity, hydrolyzing O-glycosyl compounds"/>
    <property type="evidence" value="ECO:0007669"/>
    <property type="project" value="TreeGrafter"/>
</dbReference>
<comment type="caution">
    <text evidence="3">The sequence shown here is derived from an EMBL/GenBank/DDBJ whole genome shotgun (WGS) entry which is preliminary data.</text>
</comment>
<dbReference type="SUPFAM" id="SSF74650">
    <property type="entry name" value="Galactose mutarotase-like"/>
    <property type="match status" value="1"/>
</dbReference>
<evidence type="ECO:0000313" key="4">
    <source>
        <dbReference type="Proteomes" id="UP000301309"/>
    </source>
</evidence>
<dbReference type="EMBL" id="BJHW01000002">
    <property type="protein sequence ID" value="GDY59466.1"/>
    <property type="molecule type" value="Genomic_DNA"/>
</dbReference>
<feature type="region of interest" description="Disordered" evidence="1">
    <location>
        <begin position="462"/>
        <end position="482"/>
    </location>
</feature>
<dbReference type="InterPro" id="IPR037018">
    <property type="entry name" value="GH65_N"/>
</dbReference>
<dbReference type="PANTHER" id="PTHR11051">
    <property type="entry name" value="GLYCOSYL HYDROLASE-RELATED"/>
    <property type="match status" value="1"/>
</dbReference>
<feature type="compositionally biased region" description="Low complexity" evidence="1">
    <location>
        <begin position="351"/>
        <end position="370"/>
    </location>
</feature>
<dbReference type="Proteomes" id="UP000301309">
    <property type="component" value="Unassembled WGS sequence"/>
</dbReference>
<dbReference type="GO" id="GO:0005975">
    <property type="term" value="P:carbohydrate metabolic process"/>
    <property type="evidence" value="ECO:0007669"/>
    <property type="project" value="InterPro"/>
</dbReference>
<dbReference type="GO" id="GO:0030246">
    <property type="term" value="F:carbohydrate binding"/>
    <property type="evidence" value="ECO:0007669"/>
    <property type="project" value="InterPro"/>
</dbReference>
<dbReference type="InterPro" id="IPR005196">
    <property type="entry name" value="Glyco_hydro_65_N"/>
</dbReference>
<sequence length="482" mass="51752">MITDSSYAVDPWLLRETDLRLDLLPQSESVFALSNGHVGWRANLDEGEPHGLPGSYLNGVYERRPLPYAEAGYGYPEAGQTMINVTNGKIIRLLVDDEPFDLRYGRLRSHERVLDLRGGVLHRTCEWTSPSGISVRVRSTRLVSLTQRAIAAVAYEVEAIDAQIRVVVQSELVANEQLPERGGDPRVAEALESPLKPEENAADDKRLRLIHCTEASCLRVAAAADHLITGPPPTRYASESADDVARLTVTSVLEPGQVLRLEKLVAYGWSGARSLPAVRDQVEAALAGAASTGWRGLVAQQRGWLEDFWSRADVEVEGDAEIQQAVRFALFHVLQAGARAEERAIPPRASPAPGTTATRSGTPTPSSCPCSPTPSPSPWPRRCAGGSPSCPPPGTGPGSWATRAPPSPGAPSTARNAPPTGRPAPRPSTSTPMWRTRWCVTWPPPATTSSSARPPWNCWWRPPGCGAPSATTTTTAASTSTG</sequence>
<dbReference type="Pfam" id="PF03636">
    <property type="entry name" value="Glyco_hydro_65N"/>
    <property type="match status" value="1"/>
</dbReference>
<reference evidence="3 4" key="1">
    <citation type="journal article" date="2020" name="Int. J. Syst. Evol. Microbiol.">
        <title>Reclassification of Streptomyces castelarensis and Streptomyces sporoclivatus as later heterotypic synonyms of Streptomyces antimycoticus.</title>
        <authorList>
            <person name="Komaki H."/>
            <person name="Tamura T."/>
        </authorList>
    </citation>
    <scope>NUCLEOTIDE SEQUENCE [LARGE SCALE GENOMIC DNA]</scope>
    <source>
        <strain evidence="3 4">NBRC 13459</strain>
    </source>
</reference>
<proteinExistence type="predicted"/>
<evidence type="ECO:0000313" key="3">
    <source>
        <dbReference type="EMBL" id="GDY59466.1"/>
    </source>
</evidence>
<evidence type="ECO:0000256" key="1">
    <source>
        <dbReference type="SAM" id="MobiDB-lite"/>
    </source>
</evidence>
<dbReference type="InterPro" id="IPR008928">
    <property type="entry name" value="6-hairpin_glycosidase_sf"/>
</dbReference>
<dbReference type="PANTHER" id="PTHR11051:SF13">
    <property type="entry name" value="GLYCOSYL TRANSFERASE"/>
    <property type="match status" value="1"/>
</dbReference>
<feature type="compositionally biased region" description="Low complexity" evidence="1">
    <location>
        <begin position="469"/>
        <end position="482"/>
    </location>
</feature>
<dbReference type="AlphaFoldDB" id="A0A4D4LJJ6"/>
<organism evidence="3 4">
    <name type="scientific">Streptomyces violaceusniger</name>
    <dbReference type="NCBI Taxonomy" id="68280"/>
    <lineage>
        <taxon>Bacteria</taxon>
        <taxon>Bacillati</taxon>
        <taxon>Actinomycetota</taxon>
        <taxon>Actinomycetes</taxon>
        <taxon>Kitasatosporales</taxon>
        <taxon>Streptomycetaceae</taxon>
        <taxon>Streptomyces</taxon>
        <taxon>Streptomyces violaceusniger group</taxon>
    </lineage>
</organism>
<keyword evidence="4" id="KW-1185">Reference proteome</keyword>
<gene>
    <name evidence="3" type="ORF">SVIO_100890</name>
</gene>
<dbReference type="GO" id="GO:0016757">
    <property type="term" value="F:glycosyltransferase activity"/>
    <property type="evidence" value="ECO:0007669"/>
    <property type="project" value="UniProtKB-ARBA"/>
</dbReference>
<evidence type="ECO:0000259" key="2">
    <source>
        <dbReference type="Pfam" id="PF03636"/>
    </source>
</evidence>
<dbReference type="SUPFAM" id="SSF48208">
    <property type="entry name" value="Six-hairpin glycosidases"/>
    <property type="match status" value="1"/>
</dbReference>
<dbReference type="InterPro" id="IPR011013">
    <property type="entry name" value="Gal_mutarotase_sf_dom"/>
</dbReference>
<feature type="region of interest" description="Disordered" evidence="1">
    <location>
        <begin position="340"/>
        <end position="436"/>
    </location>
</feature>
<feature type="domain" description="Glycoside hydrolase family 65 N-terminal" evidence="2">
    <location>
        <begin position="16"/>
        <end position="270"/>
    </location>
</feature>
<dbReference type="FunFam" id="2.70.98.40:FF:000001">
    <property type="entry name" value="Family 65 glycosyl hydrolase"/>
    <property type="match status" value="1"/>
</dbReference>
<accession>A0A4D4LJJ6</accession>
<protein>
    <recommendedName>
        <fullName evidence="2">Glycoside hydrolase family 65 N-terminal domain-containing protein</fullName>
    </recommendedName>
</protein>